<keyword evidence="2" id="KW-0472">Membrane</keyword>
<evidence type="ECO:0000313" key="3">
    <source>
        <dbReference type="EMBL" id="EAL72182.1"/>
    </source>
</evidence>
<dbReference type="eggNOG" id="ENOG502RIHZ">
    <property type="taxonomic scope" value="Eukaryota"/>
</dbReference>
<evidence type="ECO:0000256" key="2">
    <source>
        <dbReference type="SAM" id="Phobius"/>
    </source>
</evidence>
<keyword evidence="2" id="KW-1133">Transmembrane helix</keyword>
<evidence type="ECO:0000256" key="1">
    <source>
        <dbReference type="SAM" id="MobiDB-lite"/>
    </source>
</evidence>
<dbReference type="AlphaFoldDB" id="Q55DG8"/>
<feature type="region of interest" description="Disordered" evidence="1">
    <location>
        <begin position="1"/>
        <end position="24"/>
    </location>
</feature>
<dbReference type="RefSeq" id="XP_646163.1">
    <property type="nucleotide sequence ID" value="XM_641071.1"/>
</dbReference>
<organism evidence="3 4">
    <name type="scientific">Dictyostelium discoideum</name>
    <name type="common">Social amoeba</name>
    <dbReference type="NCBI Taxonomy" id="44689"/>
    <lineage>
        <taxon>Eukaryota</taxon>
        <taxon>Amoebozoa</taxon>
        <taxon>Evosea</taxon>
        <taxon>Eumycetozoa</taxon>
        <taxon>Dictyostelia</taxon>
        <taxon>Dictyosteliales</taxon>
        <taxon>Dictyosteliaceae</taxon>
        <taxon>Dictyostelium</taxon>
    </lineage>
</organism>
<keyword evidence="4" id="KW-1185">Reference proteome</keyword>
<feature type="transmembrane region" description="Helical" evidence="2">
    <location>
        <begin position="104"/>
        <end position="124"/>
    </location>
</feature>
<dbReference type="dictyBase" id="DDB_G0269664"/>
<name>Q55DG8_DICDI</name>
<dbReference type="KEGG" id="ddi:DDB_G0269664"/>
<dbReference type="FunCoup" id="Q55DG8">
    <property type="interactions" value="877"/>
</dbReference>
<feature type="transmembrane region" description="Helical" evidence="2">
    <location>
        <begin position="130"/>
        <end position="153"/>
    </location>
</feature>
<dbReference type="InParanoid" id="Q55DG8"/>
<feature type="region of interest" description="Disordered" evidence="1">
    <location>
        <begin position="232"/>
        <end position="270"/>
    </location>
</feature>
<dbReference type="Proteomes" id="UP000002195">
    <property type="component" value="Unassembled WGS sequence"/>
</dbReference>
<dbReference type="GeneID" id="8617115"/>
<keyword evidence="2" id="KW-0812">Transmembrane</keyword>
<feature type="compositionally biased region" description="Low complexity" evidence="1">
    <location>
        <begin position="232"/>
        <end position="252"/>
    </location>
</feature>
<dbReference type="PANTHER" id="PTHR46007">
    <property type="entry name" value="MEDIATOR OF RNA POLYMERASE II TRANSCRIPTION SUBUNIT 12"/>
    <property type="match status" value="1"/>
</dbReference>
<proteinExistence type="predicted"/>
<dbReference type="InterPro" id="IPR051647">
    <property type="entry name" value="Mediator_comp_sub12"/>
</dbReference>
<dbReference type="HOGENOM" id="CLU_1032200_0_0_1"/>
<sequence>MAFDEKQTQQQQQQLQQQQQQQPIYAPQQQQQQQQFMAPPMAIVPQVGQMAKHKIQAEHECGYNVTGFKNCYPSQLSNNLSSEEYAFIVEKLNRLIHSFRKTGLVITLLYIFVQFSLVSLLIFGSMDNSMALIGSYIALNILVVIIYIIILVTRNRRFVESLKCTVSEINSQYTNRNIRLEAYRKVARRVFIVKARIYYPPTLVFTQAPQMYNYQQQPQQQYYAQSPVYQQQQPQYVPQQPQPQYAPQQQQQTYGGYTLDDKTTDSSPLI</sequence>
<accession>Q55DG8</accession>
<comment type="caution">
    <text evidence="3">The sequence shown here is derived from an EMBL/GenBank/DDBJ whole genome shotgun (WGS) entry which is preliminary data.</text>
</comment>
<feature type="compositionally biased region" description="Low complexity" evidence="1">
    <location>
        <begin position="8"/>
        <end position="24"/>
    </location>
</feature>
<gene>
    <name evidence="3" type="ORF">DDB_G0269664</name>
</gene>
<dbReference type="VEuPathDB" id="AmoebaDB:DDB_G0269664"/>
<dbReference type="PANTHER" id="PTHR46007:SF8">
    <property type="entry name" value="C2H2-TYPE DOMAIN-CONTAINING PROTEIN"/>
    <property type="match status" value="1"/>
</dbReference>
<reference evidence="3 4" key="1">
    <citation type="journal article" date="2005" name="Nature">
        <title>The genome of the social amoeba Dictyostelium discoideum.</title>
        <authorList>
            <consortium name="The Dictyostelium discoideum Sequencing Consortium"/>
            <person name="Eichinger L."/>
            <person name="Pachebat J.A."/>
            <person name="Glockner G."/>
            <person name="Rajandream M.A."/>
            <person name="Sucgang R."/>
            <person name="Berriman M."/>
            <person name="Song J."/>
            <person name="Olsen R."/>
            <person name="Szafranski K."/>
            <person name="Xu Q."/>
            <person name="Tunggal B."/>
            <person name="Kummerfeld S."/>
            <person name="Madera M."/>
            <person name="Konfortov B.A."/>
            <person name="Rivero F."/>
            <person name="Bankier A.T."/>
            <person name="Lehmann R."/>
            <person name="Hamlin N."/>
            <person name="Davies R."/>
            <person name="Gaudet P."/>
            <person name="Fey P."/>
            <person name="Pilcher K."/>
            <person name="Chen G."/>
            <person name="Saunders D."/>
            <person name="Sodergren E."/>
            <person name="Davis P."/>
            <person name="Kerhornou A."/>
            <person name="Nie X."/>
            <person name="Hall N."/>
            <person name="Anjard C."/>
            <person name="Hemphill L."/>
            <person name="Bason N."/>
            <person name="Farbrother P."/>
            <person name="Desany B."/>
            <person name="Just E."/>
            <person name="Morio T."/>
            <person name="Rost R."/>
            <person name="Churcher C."/>
            <person name="Cooper J."/>
            <person name="Haydock S."/>
            <person name="van Driessche N."/>
            <person name="Cronin A."/>
            <person name="Goodhead I."/>
            <person name="Muzny D."/>
            <person name="Mourier T."/>
            <person name="Pain A."/>
            <person name="Lu M."/>
            <person name="Harper D."/>
            <person name="Lindsay R."/>
            <person name="Hauser H."/>
            <person name="James K."/>
            <person name="Quiles M."/>
            <person name="Madan Babu M."/>
            <person name="Saito T."/>
            <person name="Buchrieser C."/>
            <person name="Wardroper A."/>
            <person name="Felder M."/>
            <person name="Thangavelu M."/>
            <person name="Johnson D."/>
            <person name="Knights A."/>
            <person name="Loulseged H."/>
            <person name="Mungall K."/>
            <person name="Oliver K."/>
            <person name="Price C."/>
            <person name="Quail M.A."/>
            <person name="Urushihara H."/>
            <person name="Hernandez J."/>
            <person name="Rabbinowitsch E."/>
            <person name="Steffen D."/>
            <person name="Sanders M."/>
            <person name="Ma J."/>
            <person name="Kohara Y."/>
            <person name="Sharp S."/>
            <person name="Simmonds M."/>
            <person name="Spiegler S."/>
            <person name="Tivey A."/>
            <person name="Sugano S."/>
            <person name="White B."/>
            <person name="Walker D."/>
            <person name="Woodward J."/>
            <person name="Winckler T."/>
            <person name="Tanaka Y."/>
            <person name="Shaulsky G."/>
            <person name="Schleicher M."/>
            <person name="Weinstock G."/>
            <person name="Rosenthal A."/>
            <person name="Cox E.C."/>
            <person name="Chisholm R.L."/>
            <person name="Gibbs R."/>
            <person name="Loomis W.F."/>
            <person name="Platzer M."/>
            <person name="Kay R.R."/>
            <person name="Williams J."/>
            <person name="Dear P.H."/>
            <person name="Noegel A.A."/>
            <person name="Barrell B."/>
            <person name="Kuspa A."/>
        </authorList>
    </citation>
    <scope>NUCLEOTIDE SEQUENCE [LARGE SCALE GENOMIC DNA]</scope>
    <source>
        <strain evidence="3 4">AX4</strain>
    </source>
</reference>
<dbReference type="EMBL" id="AAFI02000005">
    <property type="protein sequence ID" value="EAL72182.1"/>
    <property type="molecule type" value="Genomic_DNA"/>
</dbReference>
<evidence type="ECO:0000313" key="4">
    <source>
        <dbReference type="Proteomes" id="UP000002195"/>
    </source>
</evidence>
<protein>
    <recommendedName>
        <fullName evidence="5">Transmembrane protein</fullName>
    </recommendedName>
</protein>
<dbReference type="PaxDb" id="44689-DDB0190447"/>
<evidence type="ECO:0008006" key="5">
    <source>
        <dbReference type="Google" id="ProtNLM"/>
    </source>
</evidence>
<dbReference type="PhylomeDB" id="Q55DG8"/>